<feature type="domain" description="Coenzyme F420 hydrogenase/dehydrogenase beta subunit C-terminal" evidence="2">
    <location>
        <begin position="177"/>
        <end position="334"/>
    </location>
</feature>
<organism evidence="3 4">
    <name type="scientific">Nocardioides seonyuensis</name>
    <dbReference type="NCBI Taxonomy" id="2518371"/>
    <lineage>
        <taxon>Bacteria</taxon>
        <taxon>Bacillati</taxon>
        <taxon>Actinomycetota</taxon>
        <taxon>Actinomycetes</taxon>
        <taxon>Propionibacteriales</taxon>
        <taxon>Nocardioidaceae</taxon>
        <taxon>Nocardioides</taxon>
    </lineage>
</organism>
<dbReference type="PANTHER" id="PTHR31332:SF0">
    <property type="entry name" value="7-HYDROXYMETHYL CHLOROPHYLL A REDUCTASE, CHLOROPLASTIC"/>
    <property type="match status" value="1"/>
</dbReference>
<dbReference type="Proteomes" id="UP000294853">
    <property type="component" value="Chromosome"/>
</dbReference>
<dbReference type="GO" id="GO:0090415">
    <property type="term" value="F:7-hydroxymethyl chlorophyll a reductase activity"/>
    <property type="evidence" value="ECO:0007669"/>
    <property type="project" value="TreeGrafter"/>
</dbReference>
<dbReference type="OrthoDB" id="3247493at2"/>
<evidence type="ECO:0000259" key="2">
    <source>
        <dbReference type="Pfam" id="PF04432"/>
    </source>
</evidence>
<dbReference type="InterPro" id="IPR007516">
    <property type="entry name" value="Co_F420_Hydgase/DH_bsu_N"/>
</dbReference>
<dbReference type="Pfam" id="PF04422">
    <property type="entry name" value="FrhB_FdhB_N"/>
    <property type="match status" value="1"/>
</dbReference>
<dbReference type="AlphaFoldDB" id="A0A4P7IC13"/>
<protein>
    <submittedName>
        <fullName evidence="3">Coenzyme F420 hydrogenase</fullName>
    </submittedName>
</protein>
<accession>A0A4P7IC13</accession>
<dbReference type="PANTHER" id="PTHR31332">
    <property type="entry name" value="7-HYDROXYMETHYL CHLOROPHYLL A REDUCTASE, CHLOROPLASTIC"/>
    <property type="match status" value="1"/>
</dbReference>
<evidence type="ECO:0000259" key="1">
    <source>
        <dbReference type="Pfam" id="PF04422"/>
    </source>
</evidence>
<dbReference type="GO" id="GO:0033354">
    <property type="term" value="P:chlorophyll cycle"/>
    <property type="evidence" value="ECO:0007669"/>
    <property type="project" value="TreeGrafter"/>
</dbReference>
<keyword evidence="4" id="KW-1185">Reference proteome</keyword>
<name>A0A4P7IC13_9ACTN</name>
<evidence type="ECO:0000313" key="4">
    <source>
        <dbReference type="Proteomes" id="UP000294853"/>
    </source>
</evidence>
<evidence type="ECO:0000313" key="3">
    <source>
        <dbReference type="EMBL" id="QBX54635.1"/>
    </source>
</evidence>
<dbReference type="KEGG" id="nsn:EXE58_03555"/>
<feature type="domain" description="Coenzyme F420 hydrogenase/dehydrogenase beta subunit N-terminal" evidence="1">
    <location>
        <begin position="90"/>
        <end position="163"/>
    </location>
</feature>
<dbReference type="Pfam" id="PF04432">
    <property type="entry name" value="FrhB_FdhB_C"/>
    <property type="match status" value="1"/>
</dbReference>
<gene>
    <name evidence="3" type="ORF">EXE58_03555</name>
</gene>
<reference evidence="3 4" key="1">
    <citation type="submission" date="2019-03" db="EMBL/GenBank/DDBJ databases">
        <title>Three New Species of Nocardioides, Nocardioides euryhalodurans sp. nov., Nocardioides seonyuensis sp. nov. and Nocardioides eburneoflavus sp. nov. Iolated from Soil.</title>
        <authorList>
            <person name="Roh S.G."/>
            <person name="Lee C."/>
            <person name="Kim M.-K."/>
            <person name="Kim S.B."/>
        </authorList>
    </citation>
    <scope>NUCLEOTIDE SEQUENCE [LARGE SCALE GENOMIC DNA]</scope>
    <source>
        <strain evidence="3 4">MMS17-SY207-3</strain>
    </source>
</reference>
<dbReference type="InterPro" id="IPR045220">
    <property type="entry name" value="FRHB/FDHB/HCAR-like"/>
</dbReference>
<proteinExistence type="predicted"/>
<dbReference type="EMBL" id="CP038436">
    <property type="protein sequence ID" value="QBX54635.1"/>
    <property type="molecule type" value="Genomic_DNA"/>
</dbReference>
<dbReference type="RefSeq" id="WP_135266607.1">
    <property type="nucleotide sequence ID" value="NZ_CP038436.1"/>
</dbReference>
<sequence length="420" mass="45401">MMGRLPDSIESITQARLCTGCGVCAHLHPDRLQMADVPDVGRRPLPIVGVTGPTTGAGVAACPGRELSHPVGSLDDAPFHGEWGPVLDLYECWAADPVLRHRGSSGGVVSALAAHAIEAGIAVGALQVRASQEDPLRNETVLNRSREDIVTATGSRYSPASPCERLDLVEDAEGPCVVVGKPCDIAGTRKAAEQRAALADKVAVTLGIFCAGTPSTEATRSVVADLGIDPDTVKRLDYRGEGWPGEFRVETHDGRRASTSYADSWGKLTKHRQWRCLICPDHTGEFADLSIGDPWYRPVTDEEGGRSLVVVRTERGRRLLESALAGGALEGAPLSMDKLPASQPNLESTRGAVWGRVQSMRLLGMPTPRFRGMPSFRLWWKLPLRAKLTSTLGTARRIFVRGLKRPEFEPREVGSRGRTR</sequence>
<dbReference type="InterPro" id="IPR007525">
    <property type="entry name" value="FrhB_FdhB_C"/>
</dbReference>